<name>A0AAW5K887_9FIRM</name>
<evidence type="ECO:0000313" key="3">
    <source>
        <dbReference type="Proteomes" id="UP001205063"/>
    </source>
</evidence>
<sequence length="511" mass="56707">MIATEPAELFREYRKGIEHKERIGLYETVRQNENFYLGKQWEGVNAPDLDKPVFNVLGRVLSYFLATIVSDDVAAQVSLFDGKPDEREQIALEVVSQQFAKIMEQDGTKAKNRLIVRNAAVDGDGFLYAWFDPEEATGQEARGQIKTEVIENTDCYFGNTQRGDIQSQPWVAVVSRLLPDSARRLAPDEETAAAIVPDGDGRPGREDEDEERVTVLTKFWKVRTGGETRVFCTRCTETAVLKPPFDTGLTRYPLAGMSWQPVKDCCHGRAAISGLIPNQIFINKLMAMCMEHAKRMAFPKIVYSRAAFPNGWDNRVGVAVAANGNLADAVTARTATAEMPAQVMTLIDKVIGYTKDLMGASDAALGNVRPDNTSAIIAVQKASSVPLELQRMAFYQFVEDTVRIFLDMMRAHYGTRRVLYQDGGGEKRELDFDFSLLGEMCLQLNVDVGASTYWSELMQVQTVDNLFARGIITDPVTYLESIPDGYIRNKAGLIAALKQGREGQAGERGAP</sequence>
<comment type="caution">
    <text evidence="2">The sequence shown here is derived from an EMBL/GenBank/DDBJ whole genome shotgun (WGS) entry which is preliminary data.</text>
</comment>
<dbReference type="RefSeq" id="WP_256135833.1">
    <property type="nucleotide sequence ID" value="NZ_JANGAB010000002.1"/>
</dbReference>
<protein>
    <recommendedName>
        <fullName evidence="4">Phage portal protein</fullName>
    </recommendedName>
</protein>
<dbReference type="Pfam" id="PF16510">
    <property type="entry name" value="P22_portal"/>
    <property type="match status" value="1"/>
</dbReference>
<dbReference type="EMBL" id="JANGAB010000002">
    <property type="protein sequence ID" value="MCQ4949146.1"/>
    <property type="molecule type" value="Genomic_DNA"/>
</dbReference>
<gene>
    <name evidence="2" type="ORF">NE646_05630</name>
</gene>
<proteinExistence type="predicted"/>
<dbReference type="AlphaFoldDB" id="A0AAW5K887"/>
<dbReference type="Proteomes" id="UP001205063">
    <property type="component" value="Unassembled WGS sequence"/>
</dbReference>
<reference evidence="2" key="1">
    <citation type="submission" date="2022-06" db="EMBL/GenBank/DDBJ databases">
        <title>Isolation of gut microbiota from human fecal samples.</title>
        <authorList>
            <person name="Pamer E.G."/>
            <person name="Barat B."/>
            <person name="Waligurski E."/>
            <person name="Medina S."/>
            <person name="Paddock L."/>
            <person name="Mostad J."/>
        </authorList>
    </citation>
    <scope>NUCLEOTIDE SEQUENCE</scope>
    <source>
        <strain evidence="2">DFI.7.96</strain>
    </source>
</reference>
<accession>A0AAW5K887</accession>
<evidence type="ECO:0008006" key="4">
    <source>
        <dbReference type="Google" id="ProtNLM"/>
    </source>
</evidence>
<evidence type="ECO:0000313" key="2">
    <source>
        <dbReference type="EMBL" id="MCQ4949146.1"/>
    </source>
</evidence>
<dbReference type="InterPro" id="IPR032427">
    <property type="entry name" value="P22_portal"/>
</dbReference>
<evidence type="ECO:0000256" key="1">
    <source>
        <dbReference type="SAM" id="MobiDB-lite"/>
    </source>
</evidence>
<feature type="region of interest" description="Disordered" evidence="1">
    <location>
        <begin position="189"/>
        <end position="210"/>
    </location>
</feature>
<organism evidence="2 3">
    <name type="scientific">Bittarella massiliensis</name>
    <name type="common">ex Durand et al. 2017</name>
    <dbReference type="NCBI Taxonomy" id="1720313"/>
    <lineage>
        <taxon>Bacteria</taxon>
        <taxon>Bacillati</taxon>
        <taxon>Bacillota</taxon>
        <taxon>Clostridia</taxon>
        <taxon>Eubacteriales</taxon>
        <taxon>Oscillospiraceae</taxon>
        <taxon>Bittarella (ex Durand et al. 2017)</taxon>
    </lineage>
</organism>